<feature type="binding site" evidence="6">
    <location>
        <position position="76"/>
    </location>
    <ligand>
        <name>substrate</name>
    </ligand>
</feature>
<dbReference type="GO" id="GO:0070006">
    <property type="term" value="F:metalloaminopeptidase activity"/>
    <property type="evidence" value="ECO:0007669"/>
    <property type="project" value="UniProtKB-UniRule"/>
</dbReference>
<comment type="cofactor">
    <cofactor evidence="6">
        <name>Co(2+)</name>
        <dbReference type="ChEBI" id="CHEBI:48828"/>
    </cofactor>
    <cofactor evidence="6">
        <name>Zn(2+)</name>
        <dbReference type="ChEBI" id="CHEBI:29105"/>
    </cofactor>
    <cofactor evidence="6">
        <name>Mn(2+)</name>
        <dbReference type="ChEBI" id="CHEBI:29035"/>
    </cofactor>
    <cofactor evidence="6">
        <name>Fe(2+)</name>
        <dbReference type="ChEBI" id="CHEBI:29033"/>
    </cofactor>
    <text evidence="6">Binds 2 divalent metal cations per subunit. Has a high-affinity and a low affinity metal-binding site. The true nature of the physiological cofactor is under debate. The enzyme is active with cobalt, zinc, manganese or divalent iron ions. Most likely, methionine aminopeptidases function as mononuclear Fe(2+)-metalloproteases under physiological conditions, and the catalytically relevant metal-binding site has been assigned to the histidine-containing high-affinity site.</text>
</comment>
<comment type="similarity">
    <text evidence="6">Belongs to the peptidase M24A family. Methionine aminopeptidase type 1 subfamily.</text>
</comment>
<comment type="caution">
    <text evidence="9">The sequence shown here is derived from an EMBL/GenBank/DDBJ whole genome shotgun (WGS) entry which is preliminary data.</text>
</comment>
<feature type="binding site" evidence="6">
    <location>
        <position position="168"/>
    </location>
    <ligand>
        <name>a divalent metal cation</name>
        <dbReference type="ChEBI" id="CHEBI:60240"/>
        <label>2</label>
        <note>catalytic</note>
    </ligand>
</feature>
<dbReference type="GO" id="GO:0046872">
    <property type="term" value="F:metal ion binding"/>
    <property type="evidence" value="ECO:0007669"/>
    <property type="project" value="UniProtKB-UniRule"/>
</dbReference>
<keyword evidence="5 6" id="KW-0378">Hydrolase</keyword>
<keyword evidence="2 6" id="KW-0031">Aminopeptidase</keyword>
<feature type="binding site" evidence="6">
    <location>
        <position position="105"/>
    </location>
    <ligand>
        <name>a divalent metal cation</name>
        <dbReference type="ChEBI" id="CHEBI:60240"/>
        <label>2</label>
        <note>catalytic</note>
    </ligand>
</feature>
<dbReference type="PANTHER" id="PTHR43330">
    <property type="entry name" value="METHIONINE AMINOPEPTIDASE"/>
    <property type="match status" value="1"/>
</dbReference>
<accession>A0A179DH81</accession>
<feature type="binding site" evidence="6">
    <location>
        <position position="233"/>
    </location>
    <ligand>
        <name>a divalent metal cation</name>
        <dbReference type="ChEBI" id="CHEBI:60240"/>
        <label>1</label>
    </ligand>
</feature>
<dbReference type="PANTHER" id="PTHR43330:SF13">
    <property type="entry name" value="METHIONINE AMINOPEPTIDASE 2"/>
    <property type="match status" value="1"/>
</dbReference>
<dbReference type="Pfam" id="PF00557">
    <property type="entry name" value="Peptidase_M24"/>
    <property type="match status" value="1"/>
</dbReference>
<dbReference type="EC" id="3.4.11.18" evidence="6 7"/>
<evidence type="ECO:0000256" key="2">
    <source>
        <dbReference type="ARBA" id="ARBA00022438"/>
    </source>
</evidence>
<protein>
    <recommendedName>
        <fullName evidence="6 7">Methionine aminopeptidase</fullName>
        <shortName evidence="6">MAP</shortName>
        <shortName evidence="6">MetAP</shortName>
        <ecNumber evidence="6 7">3.4.11.18</ecNumber>
    </recommendedName>
    <alternativeName>
        <fullName evidence="6">Peptidase M</fullName>
    </alternativeName>
</protein>
<keyword evidence="3 6" id="KW-0645">Protease</keyword>
<reference evidence="9 10" key="1">
    <citation type="submission" date="2016-04" db="EMBL/GenBank/DDBJ databases">
        <authorList>
            <person name="Evans L.H."/>
            <person name="Alamgir A."/>
            <person name="Owens N."/>
            <person name="Weber N.D."/>
            <person name="Virtaneva K."/>
            <person name="Barbian K."/>
            <person name="Babar A."/>
            <person name="Rosenke K."/>
        </authorList>
    </citation>
    <scope>NUCLEOTIDE SEQUENCE [LARGE SCALE GENOMIC DNA]</scope>
    <source>
        <strain evidence="9 10">CCM 8644</strain>
    </source>
</reference>
<evidence type="ECO:0000259" key="8">
    <source>
        <dbReference type="Pfam" id="PF00557"/>
    </source>
</evidence>
<dbReference type="AlphaFoldDB" id="A0A179DH81"/>
<keyword evidence="4 6" id="KW-0479">Metal-binding</keyword>
<dbReference type="SUPFAM" id="SSF55920">
    <property type="entry name" value="Creatinase/aminopeptidase"/>
    <property type="match status" value="1"/>
</dbReference>
<dbReference type="Gene3D" id="3.90.230.10">
    <property type="entry name" value="Creatinase/methionine aminopeptidase superfamily"/>
    <property type="match status" value="1"/>
</dbReference>
<proteinExistence type="inferred from homology"/>
<dbReference type="EMBL" id="LWHJ01000022">
    <property type="protein sequence ID" value="OAQ40437.1"/>
    <property type="molecule type" value="Genomic_DNA"/>
</dbReference>
<evidence type="ECO:0000256" key="5">
    <source>
        <dbReference type="ARBA" id="ARBA00022801"/>
    </source>
</evidence>
<feature type="domain" description="Peptidase M24" evidence="8">
    <location>
        <begin position="12"/>
        <end position="240"/>
    </location>
</feature>
<feature type="binding site" evidence="6">
    <location>
        <position position="94"/>
    </location>
    <ligand>
        <name>a divalent metal cation</name>
        <dbReference type="ChEBI" id="CHEBI:60240"/>
        <label>1</label>
    </ligand>
</feature>
<dbReference type="STRING" id="1826909.A5893_05675"/>
<evidence type="ECO:0000256" key="4">
    <source>
        <dbReference type="ARBA" id="ARBA00022723"/>
    </source>
</evidence>
<keyword evidence="10" id="KW-1185">Reference proteome</keyword>
<reference evidence="9 10" key="2">
    <citation type="submission" date="2016-06" db="EMBL/GenBank/DDBJ databases">
        <title>Pedobacter psychrophilus sp. nov., isolated from Antarctic fragmentary rock.</title>
        <authorList>
            <person name="Svec P."/>
        </authorList>
    </citation>
    <scope>NUCLEOTIDE SEQUENCE [LARGE SCALE GENOMIC DNA]</scope>
    <source>
        <strain evidence="9 10">CCM 8644</strain>
    </source>
</reference>
<dbReference type="GO" id="GO:0004239">
    <property type="term" value="F:initiator methionyl aminopeptidase activity"/>
    <property type="evidence" value="ECO:0007669"/>
    <property type="project" value="UniProtKB-UniRule"/>
</dbReference>
<dbReference type="InterPro" id="IPR000994">
    <property type="entry name" value="Pept_M24"/>
</dbReference>
<evidence type="ECO:0000256" key="1">
    <source>
        <dbReference type="ARBA" id="ARBA00002521"/>
    </source>
</evidence>
<dbReference type="NCBIfam" id="TIGR00500">
    <property type="entry name" value="met_pdase_I"/>
    <property type="match status" value="1"/>
</dbReference>
<organism evidence="9 10">
    <name type="scientific">Pedobacter psychrophilus</name>
    <dbReference type="NCBI Taxonomy" id="1826909"/>
    <lineage>
        <taxon>Bacteria</taxon>
        <taxon>Pseudomonadati</taxon>
        <taxon>Bacteroidota</taxon>
        <taxon>Sphingobacteriia</taxon>
        <taxon>Sphingobacteriales</taxon>
        <taxon>Sphingobacteriaceae</taxon>
        <taxon>Pedobacter</taxon>
    </lineage>
</organism>
<dbReference type="RefSeq" id="WP_068821675.1">
    <property type="nucleotide sequence ID" value="NZ_LWHJ01000022.1"/>
</dbReference>
<evidence type="ECO:0000313" key="10">
    <source>
        <dbReference type="Proteomes" id="UP000078459"/>
    </source>
</evidence>
<dbReference type="OrthoDB" id="9802055at2"/>
<feature type="binding site" evidence="6">
    <location>
        <position position="233"/>
    </location>
    <ligand>
        <name>a divalent metal cation</name>
        <dbReference type="ChEBI" id="CHEBI:60240"/>
        <label>2</label>
        <note>catalytic</note>
    </ligand>
</feature>
<feature type="binding site" evidence="6">
    <location>
        <position position="202"/>
    </location>
    <ligand>
        <name>a divalent metal cation</name>
        <dbReference type="ChEBI" id="CHEBI:60240"/>
        <label>2</label>
        <note>catalytic</note>
    </ligand>
</feature>
<dbReference type="HAMAP" id="MF_01974">
    <property type="entry name" value="MetAP_1"/>
    <property type="match status" value="1"/>
</dbReference>
<evidence type="ECO:0000256" key="3">
    <source>
        <dbReference type="ARBA" id="ARBA00022670"/>
    </source>
</evidence>
<sequence>MSITNDAELIGMQKVSEAVAITLKEMRHFAKPGISTKELDNYGGQILNDLGAKSAPFLTYNFPGFTCISVDHEFCHGIPSDKRILKEGELINIDVSAELNGFWSDNGGSFILGKDIHQHQKLIDASKEILFKTINNIKGGVKISDIGFLMETEAKKRGYKVIKNLTGHGVGRSLHEEPHEIANYKDRFNLARFRKNSVVAIETFISTASTIAETLEDGWTMVGNKGGFMAQHEHTIIVTDVKPIILTEMNEIWN</sequence>
<comment type="catalytic activity">
    <reaction evidence="6 7">
        <text>Release of N-terminal amino acids, preferentially methionine, from peptides and arylamides.</text>
        <dbReference type="EC" id="3.4.11.18"/>
    </reaction>
</comment>
<feature type="binding site" evidence="6">
    <location>
        <position position="175"/>
    </location>
    <ligand>
        <name>substrate</name>
    </ligand>
</feature>
<comment type="function">
    <text evidence="1 6">Removes the N-terminal methionine from nascent proteins. The N-terminal methionine is often cleaved when the second residue in the primary sequence is small and uncharged (Met-Ala-, Cys, Gly, Pro, Ser, Thr, or Val). Requires deformylation of the N(alpha)-formylated initiator methionine before it can be hydrolyzed.</text>
</comment>
<gene>
    <name evidence="6" type="primary">map</name>
    <name evidence="9" type="ORF">A5893_05675</name>
</gene>
<dbReference type="PRINTS" id="PR00599">
    <property type="entry name" value="MAPEPTIDASE"/>
</dbReference>
<dbReference type="InterPro" id="IPR036005">
    <property type="entry name" value="Creatinase/aminopeptidase-like"/>
</dbReference>
<dbReference type="InterPro" id="IPR002467">
    <property type="entry name" value="Pept_M24A_MAP1"/>
</dbReference>
<dbReference type="GO" id="GO:0006508">
    <property type="term" value="P:proteolysis"/>
    <property type="evidence" value="ECO:0007669"/>
    <property type="project" value="UniProtKB-KW"/>
</dbReference>
<dbReference type="CDD" id="cd01086">
    <property type="entry name" value="MetAP1"/>
    <property type="match status" value="1"/>
</dbReference>
<dbReference type="InterPro" id="IPR001714">
    <property type="entry name" value="Pept_M24_MAP"/>
</dbReference>
<dbReference type="Proteomes" id="UP000078459">
    <property type="component" value="Unassembled WGS sequence"/>
</dbReference>
<feature type="binding site" evidence="6">
    <location>
        <position position="105"/>
    </location>
    <ligand>
        <name>a divalent metal cation</name>
        <dbReference type="ChEBI" id="CHEBI:60240"/>
        <label>1</label>
    </ligand>
</feature>
<evidence type="ECO:0000256" key="6">
    <source>
        <dbReference type="HAMAP-Rule" id="MF_01974"/>
    </source>
</evidence>
<evidence type="ECO:0000313" key="9">
    <source>
        <dbReference type="EMBL" id="OAQ40437.1"/>
    </source>
</evidence>
<name>A0A179DH81_9SPHI</name>
<evidence type="ECO:0000256" key="7">
    <source>
        <dbReference type="RuleBase" id="RU003653"/>
    </source>
</evidence>
<comment type="subunit">
    <text evidence="6">Monomer.</text>
</comment>